<dbReference type="Gene3D" id="3.30.70.1820">
    <property type="entry name" value="L1 transposable element, RRM domain"/>
    <property type="match status" value="1"/>
</dbReference>
<evidence type="ECO:0000313" key="1">
    <source>
        <dbReference type="EMBL" id="JAT89491.1"/>
    </source>
</evidence>
<dbReference type="AlphaFoldDB" id="A0A1E1WRR3"/>
<proteinExistence type="predicted"/>
<feature type="non-terminal residue" evidence="1">
    <location>
        <position position="107"/>
    </location>
</feature>
<gene>
    <name evidence="1" type="ORF">g.4080</name>
</gene>
<name>A0A1E1WRR3_PECGO</name>
<accession>A0A1E1WRR3</accession>
<protein>
    <submittedName>
        <fullName evidence="1">Uncharacterized protein</fullName>
    </submittedName>
</protein>
<feature type="non-terminal residue" evidence="1">
    <location>
        <position position="1"/>
    </location>
</feature>
<reference evidence="1" key="1">
    <citation type="submission" date="2015-09" db="EMBL/GenBank/DDBJ databases">
        <title>De novo assembly of Pectinophora gossypiella (Pink Bollworm) gut transcriptome.</title>
        <authorList>
            <person name="Tassone E.E."/>
        </authorList>
    </citation>
    <scope>NUCLEOTIDE SEQUENCE</scope>
</reference>
<dbReference type="EMBL" id="GDQN01001563">
    <property type="protein sequence ID" value="JAT89491.1"/>
    <property type="molecule type" value="Transcribed_RNA"/>
</dbReference>
<sequence>RQYIIYLEDKLEDMQNSGRKSNFEIKNVPKKANEEKKDLINIVIQLSETINSRISKSDIKDVFRVRGRNADQKNTPIVVELTSALVKNDILKMAKTFSTTNQVKLCA</sequence>
<organism evidence="1">
    <name type="scientific">Pectinophora gossypiella</name>
    <name type="common">Cotton pink bollworm</name>
    <name type="synonym">Depressaria gossypiella</name>
    <dbReference type="NCBI Taxonomy" id="13191"/>
    <lineage>
        <taxon>Eukaryota</taxon>
        <taxon>Metazoa</taxon>
        <taxon>Ecdysozoa</taxon>
        <taxon>Arthropoda</taxon>
        <taxon>Hexapoda</taxon>
        <taxon>Insecta</taxon>
        <taxon>Pterygota</taxon>
        <taxon>Neoptera</taxon>
        <taxon>Endopterygota</taxon>
        <taxon>Lepidoptera</taxon>
        <taxon>Glossata</taxon>
        <taxon>Ditrysia</taxon>
        <taxon>Gelechioidea</taxon>
        <taxon>Gelechiidae</taxon>
        <taxon>Apatetrinae</taxon>
        <taxon>Pectinophora</taxon>
    </lineage>
</organism>